<keyword evidence="4" id="KW-1185">Reference proteome</keyword>
<gene>
    <name evidence="2" type="ORF">ACFFX0_14400</name>
    <name evidence="3" type="ORF">ACFFX0_29010</name>
</gene>
<evidence type="ECO:0000313" key="3">
    <source>
        <dbReference type="EMBL" id="MFB9075007.1"/>
    </source>
</evidence>
<proteinExistence type="predicted"/>
<dbReference type="EMBL" id="JBHMFI010000006">
    <property type="protein sequence ID" value="MFB9075007.1"/>
    <property type="molecule type" value="Genomic_DNA"/>
</dbReference>
<comment type="caution">
    <text evidence="3">The sequence shown here is derived from an EMBL/GenBank/DDBJ whole genome shotgun (WGS) entry which is preliminary data.</text>
</comment>
<feature type="region of interest" description="Disordered" evidence="1">
    <location>
        <begin position="1"/>
        <end position="62"/>
    </location>
</feature>
<accession>A0ABV5G7U9</accession>
<organism evidence="3 4">
    <name type="scientific">Citricoccus parietis</name>
    <dbReference type="NCBI Taxonomy" id="592307"/>
    <lineage>
        <taxon>Bacteria</taxon>
        <taxon>Bacillati</taxon>
        <taxon>Actinomycetota</taxon>
        <taxon>Actinomycetes</taxon>
        <taxon>Micrococcales</taxon>
        <taxon>Micrococcaceae</taxon>
        <taxon>Citricoccus</taxon>
    </lineage>
</organism>
<dbReference type="Proteomes" id="UP001589575">
    <property type="component" value="Unassembled WGS sequence"/>
</dbReference>
<evidence type="ECO:0000313" key="4">
    <source>
        <dbReference type="Proteomes" id="UP001589575"/>
    </source>
</evidence>
<sequence length="62" mass="6141">MDPHGSPIPAGPGSGASWTNALTGTQPQAATTSLNSMGISPAAPTTQCRPERPRTTGGPAAR</sequence>
<evidence type="ECO:0000256" key="1">
    <source>
        <dbReference type="SAM" id="MobiDB-lite"/>
    </source>
</evidence>
<dbReference type="EMBL" id="JBHMFI010000001">
    <property type="protein sequence ID" value="MFB9072325.1"/>
    <property type="molecule type" value="Genomic_DNA"/>
</dbReference>
<name>A0ABV5G7U9_9MICC</name>
<feature type="compositionally biased region" description="Polar residues" evidence="1">
    <location>
        <begin position="18"/>
        <end position="48"/>
    </location>
</feature>
<protein>
    <submittedName>
        <fullName evidence="3">Uncharacterized protein</fullName>
    </submittedName>
</protein>
<evidence type="ECO:0000313" key="2">
    <source>
        <dbReference type="EMBL" id="MFB9072325.1"/>
    </source>
</evidence>
<reference evidence="3 4" key="1">
    <citation type="submission" date="2024-09" db="EMBL/GenBank/DDBJ databases">
        <authorList>
            <person name="Sun Q."/>
            <person name="Mori K."/>
        </authorList>
    </citation>
    <scope>NUCLEOTIDE SEQUENCE [LARGE SCALE GENOMIC DNA]</scope>
    <source>
        <strain evidence="3 4">CCM 7609</strain>
    </source>
</reference>